<dbReference type="Proteomes" id="UP000032141">
    <property type="component" value="Chromosome C4"/>
</dbReference>
<protein>
    <submittedName>
        <fullName evidence="1">Uncharacterized protein</fullName>
    </submittedName>
</protein>
<dbReference type="EnsemblPlants" id="Bo4g086390.1">
    <property type="protein sequence ID" value="Bo4g086390.1"/>
    <property type="gene ID" value="Bo4g086390"/>
</dbReference>
<keyword evidence="2" id="KW-1185">Reference proteome</keyword>
<dbReference type="AlphaFoldDB" id="A0A0D3BVA5"/>
<name>A0A0D3BVA5_BRAOL</name>
<dbReference type="STRING" id="109376.A0A0D3BVA5"/>
<accession>A0A0D3BVA5</accession>
<dbReference type="eggNOG" id="KOG3251">
    <property type="taxonomic scope" value="Eukaryota"/>
</dbReference>
<dbReference type="Gramene" id="Bo4g086390.1">
    <property type="protein sequence ID" value="Bo4g086390.1"/>
    <property type="gene ID" value="Bo4g086390"/>
</dbReference>
<sequence length="222" mass="24457">MCVLQPLLEEPSPIASNSDPFYPIGRGGSLSELYISAKRILLRARDGIERLERFESAALMDSSDLTSSVKRDITEVQSLCASMDGSKRLLDDSFSSGVAILAKYAEQRDRLNFEGLSNSVLRLIERHNRVDTCIKYAENNVSISPWNRSHHPMNYHGAGSSAVAYRRSIPSSVFMCSGLSQKRWGKNCSGGSASAAAAARRVVAMAMKEVAVMTVIVHKEWR</sequence>
<reference evidence="1" key="2">
    <citation type="submission" date="2015-03" db="UniProtKB">
        <authorList>
            <consortium name="EnsemblPlants"/>
        </authorList>
    </citation>
    <scope>IDENTIFICATION</scope>
</reference>
<reference evidence="1 2" key="1">
    <citation type="journal article" date="2014" name="Genome Biol.">
        <title>Transcriptome and methylome profiling reveals relics of genome dominance in the mesopolyploid Brassica oleracea.</title>
        <authorList>
            <person name="Parkin I.A."/>
            <person name="Koh C."/>
            <person name="Tang H."/>
            <person name="Robinson S.J."/>
            <person name="Kagale S."/>
            <person name="Clarke W.E."/>
            <person name="Town C.D."/>
            <person name="Nixon J."/>
            <person name="Krishnakumar V."/>
            <person name="Bidwell S.L."/>
            <person name="Denoeud F."/>
            <person name="Belcram H."/>
            <person name="Links M.G."/>
            <person name="Just J."/>
            <person name="Clarke C."/>
            <person name="Bender T."/>
            <person name="Huebert T."/>
            <person name="Mason A.S."/>
            <person name="Pires J.C."/>
            <person name="Barker G."/>
            <person name="Moore J."/>
            <person name="Walley P.G."/>
            <person name="Manoli S."/>
            <person name="Batley J."/>
            <person name="Edwards D."/>
            <person name="Nelson M.N."/>
            <person name="Wang X."/>
            <person name="Paterson A.H."/>
            <person name="King G."/>
            <person name="Bancroft I."/>
            <person name="Chalhoub B."/>
            <person name="Sharpe A.G."/>
        </authorList>
    </citation>
    <scope>NUCLEOTIDE SEQUENCE</scope>
    <source>
        <strain evidence="1 2">cv. TO1000</strain>
    </source>
</reference>
<dbReference type="HOGENOM" id="CLU_1246894_0_0_1"/>
<organism evidence="1 2">
    <name type="scientific">Brassica oleracea var. oleracea</name>
    <dbReference type="NCBI Taxonomy" id="109376"/>
    <lineage>
        <taxon>Eukaryota</taxon>
        <taxon>Viridiplantae</taxon>
        <taxon>Streptophyta</taxon>
        <taxon>Embryophyta</taxon>
        <taxon>Tracheophyta</taxon>
        <taxon>Spermatophyta</taxon>
        <taxon>Magnoliopsida</taxon>
        <taxon>eudicotyledons</taxon>
        <taxon>Gunneridae</taxon>
        <taxon>Pentapetalae</taxon>
        <taxon>rosids</taxon>
        <taxon>malvids</taxon>
        <taxon>Brassicales</taxon>
        <taxon>Brassicaceae</taxon>
        <taxon>Brassiceae</taxon>
        <taxon>Brassica</taxon>
    </lineage>
</organism>
<evidence type="ECO:0000313" key="2">
    <source>
        <dbReference type="Proteomes" id="UP000032141"/>
    </source>
</evidence>
<proteinExistence type="predicted"/>
<evidence type="ECO:0000313" key="1">
    <source>
        <dbReference type="EnsemblPlants" id="Bo4g086390.1"/>
    </source>
</evidence>